<keyword evidence="2" id="KW-0808">Transferase</keyword>
<evidence type="ECO:0000256" key="2">
    <source>
        <dbReference type="ARBA" id="ARBA00022679"/>
    </source>
</evidence>
<keyword evidence="14" id="KW-1185">Reference proteome</keyword>
<feature type="compositionally biased region" description="Basic and acidic residues" evidence="9">
    <location>
        <begin position="8"/>
        <end position="17"/>
    </location>
</feature>
<dbReference type="Gene3D" id="3.30.420.10">
    <property type="entry name" value="Ribonuclease H-like superfamily/Ribonuclease H"/>
    <property type="match status" value="1"/>
</dbReference>
<dbReference type="RefSeq" id="XP_062703056.1">
    <property type="nucleotide sequence ID" value="XM_062847072.1"/>
</dbReference>
<evidence type="ECO:0000256" key="1">
    <source>
        <dbReference type="ARBA" id="ARBA00012493"/>
    </source>
</evidence>
<feature type="region of interest" description="Disordered" evidence="9">
    <location>
        <begin position="1"/>
        <end position="39"/>
    </location>
</feature>
<dbReference type="InterPro" id="IPR043502">
    <property type="entry name" value="DNA/RNA_pol_sf"/>
</dbReference>
<keyword evidence="3" id="KW-0548">Nucleotidyltransferase</keyword>
<evidence type="ECO:0000259" key="12">
    <source>
        <dbReference type="PROSITE" id="PS50994"/>
    </source>
</evidence>
<feature type="region of interest" description="Disordered" evidence="9">
    <location>
        <begin position="72"/>
        <end position="101"/>
    </location>
</feature>
<keyword evidence="8" id="KW-0863">Zinc-finger</keyword>
<dbReference type="InterPro" id="IPR041588">
    <property type="entry name" value="Integrase_H2C2"/>
</dbReference>
<dbReference type="Pfam" id="PF17921">
    <property type="entry name" value="Integrase_H2C2"/>
    <property type="match status" value="1"/>
</dbReference>
<dbReference type="Gene3D" id="3.10.20.370">
    <property type="match status" value="1"/>
</dbReference>
<dbReference type="InterPro" id="IPR041373">
    <property type="entry name" value="RT_RNaseH"/>
</dbReference>
<dbReference type="InterPro" id="IPR036397">
    <property type="entry name" value="RNaseH_sf"/>
</dbReference>
<dbReference type="EnsemblMetazoa" id="AALFPA23_009469.R13016">
    <property type="protein sequence ID" value="AALFPA23_009469.P13016"/>
    <property type="gene ID" value="AALFPA23_009469"/>
</dbReference>
<dbReference type="InterPro" id="IPR001969">
    <property type="entry name" value="Aspartic_peptidase_AS"/>
</dbReference>
<dbReference type="SMART" id="SM00343">
    <property type="entry name" value="ZnF_C2HC"/>
    <property type="match status" value="2"/>
</dbReference>
<sequence>MASKRKSDRLMSTERYDNGAAGSGPDDPARKSKKKSTKLESALKELAAAKASNALLNEEWNKAQETIRSLQTTLNAPRSKSSDVNSEEFNGDVGPSSTRRLAQQRETSTELSRFMSSVNQMSVSSVTVPECKSSVGGDEIGRPDFEAWKDLLVDSMKLAGITDEATQFIIFKVKAGQKLLEIFKTTKSTSEAPDQDEHPFQNAMFRLKAYFSSGSDVMLQRRKLALMEQGTEENNLSFVLRVGATARLCEFGADKEFEEVVGTVAEHAQSREIRTAALKLLSRKGTFADLVDEVREIEAIRLNEEYFTKKHGGQSQATIARIAEGDQRYSGRPTGPSRGRPATQLAHRGGISQARNQPYWRGTNGSIPERCFRCHSLFHKSANCFAADKVCRNCGVKGHLQRACRTFVRERSVQQATTGGRDRLPSEIAAVTTKDETKSEEQTIQNSVPTSQEQSHSVSQIAQVTNTLDDGIIRVLVSGFPCDFLIDSGAQVNTLTEYLFKMMLGDGNCKKGLYNIQYGADQTLKAYAMPGNIPVIGTFEAFMFVSEDRPVHLEKFFIVQEKQSLLGRPTATRYCVLLLGLQVPVTPDFSRYSQLQSFDIAAISSEKAFPKFNIPPVVIQYDRTKPPCRNIFFNIPITVKPRVEERLQQLVAADIIERVTDEMDPSFCSSMLVVPKGKEDFRLVIDLRGPNQYILRTPFAMPTLEKILADLKGAKWFSTIDLSHAFFHVELHEDSRHLTNFMTEFGMFRCVRLPFGLCNAPDIFQEVLQRKILGGCLGVKNYLDDVLIFGATKEEHDANLAAVMERFKEHGVEINESKCVFRSQNLPFLGFVLTPDGWQIEEEKMSAIRDFRRPANCSEVKSFLGLITFVDRFLVHRATETAHLRTLAGAEKFYWTENEETEFVRLQQEALNRIKTLGYFSATDRTELYVDASPVGLGSVLVQFDSANVPRIIACASKSLTLTEQKYPQTHREALAVVWGVERFSFYLTGRKFIVRTDATANEFIYNCQHRIGKRAISRAEAWSLRLQPYDFTIERIASEDNVADALSRLIEYSQNAEPFDEEHENHLLYALDGGMNITLDEIEKHSETDEELQNLCLALRFDEWPQSLRRYECQKRDLSHLGSLIFKDNAIILPKSLREKALSSAHGGHVGEVAMKRIMREFFWWPGMAKDTESFVKQCETCALLARKNPPIPLSSRELPEGPWEILQIDFLTATGFGSEKFLVVVDTYSRYLYVIEMHQLNADSTNAALCEVFKTWGCPKILQSDNGPPFQGSSFCSFWEEKGVKVRKSIPLSPQSNGVVERQNQGILKALAASRIDGTNWRNALQQFVHHHNTLVPHARLKATPFELMVGWKFRGNFPSLWKEADGKELDRIDLRERDSEAKLGSKKHADKVRGAKESRITIGDVVLLHQQRKSKTDPSFAPERYTVVTMQGPKVVVMSGNGIQYTRNVQDIKLAPAVGDIEVPPNALQDHPGPSSSSALTHSQNDTVENTEEVSLQQSNRNLRSRRELKKPSRYDNNFIYRIYQ</sequence>
<dbReference type="SUPFAM" id="SSF56672">
    <property type="entry name" value="DNA/RNA polymerases"/>
    <property type="match status" value="1"/>
</dbReference>
<dbReference type="Gene3D" id="3.30.70.270">
    <property type="match status" value="2"/>
</dbReference>
<dbReference type="InterPro" id="IPR001584">
    <property type="entry name" value="Integrase_cat-core"/>
</dbReference>
<evidence type="ECO:0000256" key="6">
    <source>
        <dbReference type="ARBA" id="ARBA00022801"/>
    </source>
</evidence>
<dbReference type="PROSITE" id="PS00141">
    <property type="entry name" value="ASP_PROTEASE"/>
    <property type="match status" value="1"/>
</dbReference>
<evidence type="ECO:0000256" key="5">
    <source>
        <dbReference type="ARBA" id="ARBA00022759"/>
    </source>
</evidence>
<dbReference type="InterPro" id="IPR001878">
    <property type="entry name" value="Znf_CCHC"/>
</dbReference>
<evidence type="ECO:0000259" key="10">
    <source>
        <dbReference type="PROSITE" id="PS50158"/>
    </source>
</evidence>
<dbReference type="PROSITE" id="PS50878">
    <property type="entry name" value="RT_POL"/>
    <property type="match status" value="1"/>
</dbReference>
<dbReference type="PANTHER" id="PTHR37984">
    <property type="entry name" value="PROTEIN CBG26694"/>
    <property type="match status" value="1"/>
</dbReference>
<dbReference type="Gene3D" id="4.10.60.10">
    <property type="entry name" value="Zinc finger, CCHC-type"/>
    <property type="match status" value="1"/>
</dbReference>
<keyword evidence="8" id="KW-0862">Zinc</keyword>
<name>A0ABM1YIH6_AEDAL</name>
<feature type="region of interest" description="Disordered" evidence="9">
    <location>
        <begin position="433"/>
        <end position="456"/>
    </location>
</feature>
<evidence type="ECO:0000256" key="3">
    <source>
        <dbReference type="ARBA" id="ARBA00022695"/>
    </source>
</evidence>
<dbReference type="Pfam" id="PF17917">
    <property type="entry name" value="RT_RNaseH"/>
    <property type="match status" value="1"/>
</dbReference>
<feature type="region of interest" description="Disordered" evidence="9">
    <location>
        <begin position="327"/>
        <end position="347"/>
    </location>
</feature>
<evidence type="ECO:0000256" key="9">
    <source>
        <dbReference type="SAM" id="MobiDB-lite"/>
    </source>
</evidence>
<dbReference type="PANTHER" id="PTHR37984:SF11">
    <property type="entry name" value="INTEGRASE CATALYTIC DOMAIN-CONTAINING PROTEIN"/>
    <property type="match status" value="1"/>
</dbReference>
<keyword evidence="5" id="KW-0255">Endonuclease</keyword>
<feature type="compositionally biased region" description="Polar residues" evidence="9">
    <location>
        <begin position="1477"/>
        <end position="1505"/>
    </location>
</feature>
<feature type="domain" description="Integrase catalytic" evidence="12">
    <location>
        <begin position="1200"/>
        <end position="1355"/>
    </location>
</feature>
<feature type="region of interest" description="Disordered" evidence="9">
    <location>
        <begin position="1468"/>
        <end position="1513"/>
    </location>
</feature>
<evidence type="ECO:0000313" key="14">
    <source>
        <dbReference type="Proteomes" id="UP000069940"/>
    </source>
</evidence>
<dbReference type="InterPro" id="IPR036875">
    <property type="entry name" value="Znf_CCHC_sf"/>
</dbReference>
<dbReference type="Gene3D" id="3.10.10.10">
    <property type="entry name" value="HIV Type 1 Reverse Transcriptase, subunit A, domain 1"/>
    <property type="match status" value="1"/>
</dbReference>
<dbReference type="SUPFAM" id="SSF53098">
    <property type="entry name" value="Ribonuclease H-like"/>
    <property type="match status" value="1"/>
</dbReference>
<evidence type="ECO:0000256" key="8">
    <source>
        <dbReference type="PROSITE-ProRule" id="PRU00047"/>
    </source>
</evidence>
<dbReference type="InterPro" id="IPR050951">
    <property type="entry name" value="Retrovirus_Pol_polyprotein"/>
</dbReference>
<dbReference type="GeneID" id="109427468"/>
<proteinExistence type="predicted"/>
<accession>A0ABM1YIH6</accession>
<evidence type="ECO:0000259" key="11">
    <source>
        <dbReference type="PROSITE" id="PS50878"/>
    </source>
</evidence>
<dbReference type="InterPro" id="IPR043128">
    <property type="entry name" value="Rev_trsase/Diguanyl_cyclase"/>
</dbReference>
<keyword evidence="6" id="KW-0378">Hydrolase</keyword>
<organism evidence="13 14">
    <name type="scientific">Aedes albopictus</name>
    <name type="common">Asian tiger mosquito</name>
    <name type="synonym">Stegomyia albopicta</name>
    <dbReference type="NCBI Taxonomy" id="7160"/>
    <lineage>
        <taxon>Eukaryota</taxon>
        <taxon>Metazoa</taxon>
        <taxon>Ecdysozoa</taxon>
        <taxon>Arthropoda</taxon>
        <taxon>Hexapoda</taxon>
        <taxon>Insecta</taxon>
        <taxon>Pterygota</taxon>
        <taxon>Neoptera</taxon>
        <taxon>Endopterygota</taxon>
        <taxon>Diptera</taxon>
        <taxon>Nematocera</taxon>
        <taxon>Culicoidea</taxon>
        <taxon>Culicidae</taxon>
        <taxon>Culicinae</taxon>
        <taxon>Aedini</taxon>
        <taxon>Aedes</taxon>
        <taxon>Stegomyia</taxon>
    </lineage>
</organism>
<dbReference type="EC" id="2.7.7.49" evidence="1"/>
<dbReference type="PROSITE" id="PS50994">
    <property type="entry name" value="INTEGRASE"/>
    <property type="match status" value="1"/>
</dbReference>
<dbReference type="Gene3D" id="1.10.340.70">
    <property type="match status" value="1"/>
</dbReference>
<reference evidence="13" key="2">
    <citation type="submission" date="2025-05" db="UniProtKB">
        <authorList>
            <consortium name="EnsemblMetazoa"/>
        </authorList>
    </citation>
    <scope>IDENTIFICATION</scope>
    <source>
        <strain evidence="13">Foshan</strain>
    </source>
</reference>
<keyword evidence="4" id="KW-0540">Nuclease</keyword>
<feature type="compositionally biased region" description="Polar residues" evidence="9">
    <location>
        <begin position="72"/>
        <end position="84"/>
    </location>
</feature>
<dbReference type="CDD" id="cd01647">
    <property type="entry name" value="RT_LTR"/>
    <property type="match status" value="1"/>
</dbReference>
<dbReference type="SUPFAM" id="SSF57756">
    <property type="entry name" value="Retrovirus zinc finger-like domains"/>
    <property type="match status" value="1"/>
</dbReference>
<evidence type="ECO:0000256" key="4">
    <source>
        <dbReference type="ARBA" id="ARBA00022722"/>
    </source>
</evidence>
<dbReference type="Pfam" id="PF00078">
    <property type="entry name" value="RVT_1"/>
    <property type="match status" value="1"/>
</dbReference>
<dbReference type="InterPro" id="IPR000477">
    <property type="entry name" value="RT_dom"/>
</dbReference>
<dbReference type="PROSITE" id="PS50158">
    <property type="entry name" value="ZF_CCHC"/>
    <property type="match status" value="1"/>
</dbReference>
<protein>
    <recommendedName>
        <fullName evidence="1">RNA-directed DNA polymerase</fullName>
        <ecNumber evidence="1">2.7.7.49</ecNumber>
    </recommendedName>
</protein>
<dbReference type="CDD" id="cd09274">
    <property type="entry name" value="RNase_HI_RT_Ty3"/>
    <property type="match status" value="1"/>
</dbReference>
<feature type="domain" description="Reverse transcriptase" evidence="11">
    <location>
        <begin position="655"/>
        <end position="833"/>
    </location>
</feature>
<feature type="domain" description="CCHC-type" evidence="10">
    <location>
        <begin position="391"/>
        <end position="405"/>
    </location>
</feature>
<reference evidence="14" key="1">
    <citation type="journal article" date="2015" name="Proc. Natl. Acad. Sci. U.S.A.">
        <title>Genome sequence of the Asian Tiger mosquito, Aedes albopictus, reveals insights into its biology, genetics, and evolution.</title>
        <authorList>
            <person name="Chen X.G."/>
            <person name="Jiang X."/>
            <person name="Gu J."/>
            <person name="Xu M."/>
            <person name="Wu Y."/>
            <person name="Deng Y."/>
            <person name="Zhang C."/>
            <person name="Bonizzoni M."/>
            <person name="Dermauw W."/>
            <person name="Vontas J."/>
            <person name="Armbruster P."/>
            <person name="Huang X."/>
            <person name="Yang Y."/>
            <person name="Zhang H."/>
            <person name="He W."/>
            <person name="Peng H."/>
            <person name="Liu Y."/>
            <person name="Wu K."/>
            <person name="Chen J."/>
            <person name="Lirakis M."/>
            <person name="Topalis P."/>
            <person name="Van Leeuwen T."/>
            <person name="Hall A.B."/>
            <person name="Jiang X."/>
            <person name="Thorpe C."/>
            <person name="Mueller R.L."/>
            <person name="Sun C."/>
            <person name="Waterhouse R.M."/>
            <person name="Yan G."/>
            <person name="Tu Z.J."/>
            <person name="Fang X."/>
            <person name="James A.A."/>
        </authorList>
    </citation>
    <scope>NUCLEOTIDE SEQUENCE [LARGE SCALE GENOMIC DNA]</scope>
    <source>
        <strain evidence="14">Foshan</strain>
    </source>
</reference>
<feature type="compositionally biased region" description="Polar residues" evidence="9">
    <location>
        <begin position="442"/>
        <end position="456"/>
    </location>
</feature>
<keyword evidence="7" id="KW-0695">RNA-directed DNA polymerase</keyword>
<dbReference type="Pfam" id="PF00665">
    <property type="entry name" value="rve"/>
    <property type="match status" value="1"/>
</dbReference>
<evidence type="ECO:0000256" key="7">
    <source>
        <dbReference type="ARBA" id="ARBA00022918"/>
    </source>
</evidence>
<evidence type="ECO:0000313" key="13">
    <source>
        <dbReference type="EnsemblMetazoa" id="AALFPA23_009469.P13016"/>
    </source>
</evidence>
<dbReference type="InterPro" id="IPR012337">
    <property type="entry name" value="RNaseH-like_sf"/>
</dbReference>
<dbReference type="Proteomes" id="UP000069940">
    <property type="component" value="Unassembled WGS sequence"/>
</dbReference>
<keyword evidence="8" id="KW-0479">Metal-binding</keyword>